<feature type="chain" id="PRO_5004060298" description="Organic solvent tolerance-like N-terminal domain-containing protein" evidence="3">
    <location>
        <begin position="21"/>
        <end position="304"/>
    </location>
</feature>
<evidence type="ECO:0000256" key="3">
    <source>
        <dbReference type="SAM" id="SignalP"/>
    </source>
</evidence>
<dbReference type="STRING" id="349215.A11S_165"/>
<dbReference type="Pfam" id="PF03968">
    <property type="entry name" value="LptD_N"/>
    <property type="match status" value="2"/>
</dbReference>
<proteinExistence type="predicted"/>
<dbReference type="PATRIC" id="fig|349215.9.peg.164"/>
<evidence type="ECO:0000313" key="5">
    <source>
        <dbReference type="EMBL" id="AGH97001.1"/>
    </source>
</evidence>
<gene>
    <name evidence="5" type="ORF">A11S_165</name>
</gene>
<dbReference type="RefSeq" id="WP_015466565.1">
    <property type="nucleotide sequence ID" value="NC_020812.1"/>
</dbReference>
<reference evidence="5 6" key="1">
    <citation type="journal article" date="2013" name="ISME J.">
        <title>By their genes ye shall know them: genomic signatures of predatory bacteria.</title>
        <authorList>
            <person name="Pasternak Z."/>
            <person name="Pietrokovski S."/>
            <person name="Rotem O."/>
            <person name="Gophna U."/>
            <person name="Lurie-Weinberger M.N."/>
            <person name="Jurkevitch E."/>
        </authorList>
    </citation>
    <scope>NUCLEOTIDE SEQUENCE [LARGE SCALE GENOMIC DNA]</scope>
    <source>
        <strain evidence="5">EPB</strain>
    </source>
</reference>
<dbReference type="HOGENOM" id="CLU_043785_0_0_5"/>
<accession>M4VG49</accession>
<dbReference type="PANTHER" id="PTHR36504">
    <property type="entry name" value="LIPOPOLYSACCHARIDE EXPORT SYSTEM PROTEIN LPTA"/>
    <property type="match status" value="1"/>
</dbReference>
<evidence type="ECO:0000313" key="6">
    <source>
        <dbReference type="Proteomes" id="UP000011932"/>
    </source>
</evidence>
<dbReference type="EMBL" id="CP003538">
    <property type="protein sequence ID" value="AGH97001.1"/>
    <property type="molecule type" value="Genomic_DNA"/>
</dbReference>
<evidence type="ECO:0000256" key="1">
    <source>
        <dbReference type="ARBA" id="ARBA00022729"/>
    </source>
</evidence>
<dbReference type="PANTHER" id="PTHR36504:SF1">
    <property type="entry name" value="LIPOPOLYSACCHARIDE EXPORT SYSTEM PROTEIN LPTA"/>
    <property type="match status" value="1"/>
</dbReference>
<dbReference type="GO" id="GO:0009279">
    <property type="term" value="C:cell outer membrane"/>
    <property type="evidence" value="ECO:0007669"/>
    <property type="project" value="TreeGrafter"/>
</dbReference>
<evidence type="ECO:0000256" key="2">
    <source>
        <dbReference type="SAM" id="MobiDB-lite"/>
    </source>
</evidence>
<feature type="domain" description="Organic solvent tolerance-like N-terminal" evidence="4">
    <location>
        <begin position="30"/>
        <end position="130"/>
    </location>
</feature>
<protein>
    <recommendedName>
        <fullName evidence="4">Organic solvent tolerance-like N-terminal domain-containing protein</fullName>
    </recommendedName>
</protein>
<dbReference type="KEGG" id="man:A11S_165"/>
<dbReference type="InterPro" id="IPR005653">
    <property type="entry name" value="OstA-like_N"/>
</dbReference>
<dbReference type="InterPro" id="IPR052037">
    <property type="entry name" value="LPS_export_LptA"/>
</dbReference>
<dbReference type="Proteomes" id="UP000011932">
    <property type="component" value="Chromosome"/>
</dbReference>
<dbReference type="OrthoDB" id="8450043at2"/>
<organism evidence="5 6">
    <name type="scientific">Micavibrio aeruginosavorus EPB</name>
    <dbReference type="NCBI Taxonomy" id="349215"/>
    <lineage>
        <taxon>Bacteria</taxon>
        <taxon>Pseudomonadati</taxon>
        <taxon>Bdellovibrionota</taxon>
        <taxon>Bdellovibrionia</taxon>
        <taxon>Bdellovibrionales</taxon>
        <taxon>Pseudobdellovibrionaceae</taxon>
        <taxon>Micavibrio</taxon>
    </lineage>
</organism>
<keyword evidence="1 3" id="KW-0732">Signal</keyword>
<feature type="domain" description="Organic solvent tolerance-like N-terminal" evidence="4">
    <location>
        <begin position="132"/>
        <end position="239"/>
    </location>
</feature>
<name>M4VG49_9BACT</name>
<dbReference type="GO" id="GO:0017089">
    <property type="term" value="F:glycolipid transfer activity"/>
    <property type="evidence" value="ECO:0007669"/>
    <property type="project" value="TreeGrafter"/>
</dbReference>
<feature type="compositionally biased region" description="Basic and acidic residues" evidence="2">
    <location>
        <begin position="252"/>
        <end position="267"/>
    </location>
</feature>
<dbReference type="GO" id="GO:0030288">
    <property type="term" value="C:outer membrane-bounded periplasmic space"/>
    <property type="evidence" value="ECO:0007669"/>
    <property type="project" value="TreeGrafter"/>
</dbReference>
<feature type="region of interest" description="Disordered" evidence="2">
    <location>
        <begin position="249"/>
        <end position="304"/>
    </location>
</feature>
<dbReference type="Gene3D" id="2.60.450.10">
    <property type="entry name" value="Lipopolysaccharide (LPS) transport protein A like domain"/>
    <property type="match status" value="1"/>
</dbReference>
<dbReference type="AlphaFoldDB" id="M4VG49"/>
<evidence type="ECO:0000259" key="4">
    <source>
        <dbReference type="Pfam" id="PF03968"/>
    </source>
</evidence>
<feature type="signal peptide" evidence="3">
    <location>
        <begin position="1"/>
        <end position="20"/>
    </location>
</feature>
<sequence>MKKLLALFLVCALYTPAAFAQGGNSSEPLEISADKTLEWHRNDKRYIAKGKAVAQQGDTTITAETLTADYREANGKDMDIYRLTAEQNVTITSGINTAYGNHAVYDVDSGMATLTGGDLRMTSPEQTVTATDKFEYDVNGGRLSAMGNAKLVRGEDVLEAPVMSAFFAAQSADEQKSRKLERMEATGGIKITTPTEILTGDRGDYDAATNVATVTGNVKITRGQNILEGEKATVNLTTNVSTLTGNTVQKGSDGRVRGVFYPDDKTNDTPVQPVQPKAESKPEQTDLKPIITVIPAPADETVTP</sequence>
<dbReference type="GO" id="GO:0015920">
    <property type="term" value="P:lipopolysaccharide transport"/>
    <property type="evidence" value="ECO:0007669"/>
    <property type="project" value="TreeGrafter"/>
</dbReference>